<dbReference type="GeneID" id="9229077"/>
<reference evidence="3" key="1">
    <citation type="journal article" date="2012" name="MBio">
        <title>Comparative genome analysis of Trichophyton rubrum and related dermatophytes reveals candidate genes involved in infection.</title>
        <authorList>
            <person name="Martinez D.A."/>
            <person name="Oliver B.G."/>
            <person name="Graeser Y."/>
            <person name="Goldberg J.M."/>
            <person name="Li W."/>
            <person name="Martinez-Rossi N.M."/>
            <person name="Monod M."/>
            <person name="Shelest E."/>
            <person name="Barton R.C."/>
            <person name="Birch E."/>
            <person name="Brakhage A.A."/>
            <person name="Chen Z."/>
            <person name="Gurr S.J."/>
            <person name="Heiman D."/>
            <person name="Heitman J."/>
            <person name="Kosti I."/>
            <person name="Rossi A."/>
            <person name="Saif S."/>
            <person name="Samalova M."/>
            <person name="Saunders C.W."/>
            <person name="Shea T."/>
            <person name="Summerbell R.C."/>
            <person name="Xu J."/>
            <person name="Young S."/>
            <person name="Zeng Q."/>
            <person name="Birren B.W."/>
            <person name="Cuomo C.A."/>
            <person name="White T.C."/>
        </authorList>
    </citation>
    <scope>NUCLEOTIDE SEQUENCE [LARGE SCALE GENOMIC DNA]</scope>
    <source>
        <strain evidence="3">ATCC MYA-4605 / CBS 113480</strain>
    </source>
</reference>
<gene>
    <name evidence="2" type="ORF">MCYG_01959</name>
</gene>
<proteinExistence type="predicted"/>
<evidence type="ECO:0000256" key="1">
    <source>
        <dbReference type="SAM" id="Coils"/>
    </source>
</evidence>
<evidence type="ECO:0000313" key="3">
    <source>
        <dbReference type="Proteomes" id="UP000002035"/>
    </source>
</evidence>
<dbReference type="RefSeq" id="XP_002849025.1">
    <property type="nucleotide sequence ID" value="XM_002848979.1"/>
</dbReference>
<keyword evidence="3" id="KW-1185">Reference proteome</keyword>
<feature type="coiled-coil region" evidence="1">
    <location>
        <begin position="115"/>
        <end position="174"/>
    </location>
</feature>
<dbReference type="Proteomes" id="UP000002035">
    <property type="component" value="Unassembled WGS sequence"/>
</dbReference>
<organism evidence="2 3">
    <name type="scientific">Arthroderma otae (strain ATCC MYA-4605 / CBS 113480)</name>
    <name type="common">Microsporum canis</name>
    <dbReference type="NCBI Taxonomy" id="554155"/>
    <lineage>
        <taxon>Eukaryota</taxon>
        <taxon>Fungi</taxon>
        <taxon>Dikarya</taxon>
        <taxon>Ascomycota</taxon>
        <taxon>Pezizomycotina</taxon>
        <taxon>Eurotiomycetes</taxon>
        <taxon>Eurotiomycetidae</taxon>
        <taxon>Onygenales</taxon>
        <taxon>Arthrodermataceae</taxon>
        <taxon>Microsporum</taxon>
    </lineage>
</organism>
<dbReference type="OrthoDB" id="3597832at2759"/>
<dbReference type="HOGENOM" id="CLU_065623_0_0_1"/>
<dbReference type="eggNOG" id="ENOG502SSND">
    <property type="taxonomic scope" value="Eukaryota"/>
</dbReference>
<sequence length="367" mass="40583">MFDTAAAHSELDTIHQVQNALLEALRKEQTKGPQAISAALNSSISQLYKLAVFVHENFNSPIGGSHTTPSSKALFHDVRASFQQVEQVTTGTLDEISSIKDKTIDLNSTKVATLQQNVQEAKQSTDLNLKNLETRIAQASEAVDTWGKQVETCKETLQEAEEKLQQDREAQRDANIGLSILIPWWGIAGLIDHKLSPGNVLVDVGAQQQALQDAYNTFVSVRNNLLQAKKEQSDCINDQKQFDSLLEQLGDLALALSQTAKNIDSMSEAIGKLRLRAIQAVQVADEMYNNAVIASGDAFFINEFVKPILEICDQTVVEPNVAPKLEAILDELRQAYGRNNIPEELATKFDEIQAKVKRFIPKSSEQK</sequence>
<accession>C5FIP9</accession>
<dbReference type="VEuPathDB" id="FungiDB:MCYG_01959"/>
<dbReference type="EMBL" id="DS995702">
    <property type="protein sequence ID" value="EEQ29140.1"/>
    <property type="molecule type" value="Genomic_DNA"/>
</dbReference>
<protein>
    <submittedName>
        <fullName evidence="2">Uncharacterized protein</fullName>
    </submittedName>
</protein>
<dbReference type="AlphaFoldDB" id="C5FIP9"/>
<evidence type="ECO:0000313" key="2">
    <source>
        <dbReference type="EMBL" id="EEQ29140.1"/>
    </source>
</evidence>
<name>C5FIP9_ARTOC</name>
<keyword evidence="1" id="KW-0175">Coiled coil</keyword>
<dbReference type="OMA" id="VMEIENM"/>